<evidence type="ECO:0000313" key="4">
    <source>
        <dbReference type="Proteomes" id="UP000245680"/>
    </source>
</evidence>
<dbReference type="EMBL" id="QGKU01000038">
    <property type="protein sequence ID" value="PWR02266.1"/>
    <property type="molecule type" value="Genomic_DNA"/>
</dbReference>
<dbReference type="PANTHER" id="PTHR30535">
    <property type="entry name" value="VITAMIN B12-BINDING PROTEIN"/>
    <property type="match status" value="1"/>
</dbReference>
<feature type="signal peptide" evidence="1">
    <location>
        <begin position="1"/>
        <end position="17"/>
    </location>
</feature>
<dbReference type="Pfam" id="PF01497">
    <property type="entry name" value="Peripla_BP_2"/>
    <property type="match status" value="1"/>
</dbReference>
<dbReference type="PANTHER" id="PTHR30535:SF34">
    <property type="entry name" value="MOLYBDATE-BINDING PROTEIN MOLA"/>
    <property type="match status" value="1"/>
</dbReference>
<organism evidence="3 4">
    <name type="scientific">Meridianimarinicoccus roseus</name>
    <dbReference type="NCBI Taxonomy" id="2072018"/>
    <lineage>
        <taxon>Bacteria</taxon>
        <taxon>Pseudomonadati</taxon>
        <taxon>Pseudomonadota</taxon>
        <taxon>Alphaproteobacteria</taxon>
        <taxon>Rhodobacterales</taxon>
        <taxon>Paracoccaceae</taxon>
        <taxon>Meridianimarinicoccus</taxon>
    </lineage>
</organism>
<dbReference type="SUPFAM" id="SSF53807">
    <property type="entry name" value="Helical backbone' metal receptor"/>
    <property type="match status" value="1"/>
</dbReference>
<gene>
    <name evidence="3" type="ORF">DKT77_11945</name>
</gene>
<dbReference type="GO" id="GO:0071281">
    <property type="term" value="P:cellular response to iron ion"/>
    <property type="evidence" value="ECO:0007669"/>
    <property type="project" value="TreeGrafter"/>
</dbReference>
<comment type="caution">
    <text evidence="3">The sequence shown here is derived from an EMBL/GenBank/DDBJ whole genome shotgun (WGS) entry which is preliminary data.</text>
</comment>
<dbReference type="OrthoDB" id="9775594at2"/>
<accession>A0A2V2LG95</accession>
<evidence type="ECO:0000313" key="3">
    <source>
        <dbReference type="EMBL" id="PWR02266.1"/>
    </source>
</evidence>
<dbReference type="RefSeq" id="WP_109811934.1">
    <property type="nucleotide sequence ID" value="NZ_QGKU01000038.1"/>
</dbReference>
<keyword evidence="4" id="KW-1185">Reference proteome</keyword>
<reference evidence="3 4" key="1">
    <citation type="submission" date="2018-05" db="EMBL/GenBank/DDBJ databases">
        <title>Rhodobacteraceae gen. nov., sp. nov. isolated from sea water.</title>
        <authorList>
            <person name="Ren Y."/>
        </authorList>
    </citation>
    <scope>NUCLEOTIDE SEQUENCE [LARGE SCALE GENOMIC DNA]</scope>
    <source>
        <strain evidence="3 4">TG-679</strain>
    </source>
</reference>
<dbReference type="PROSITE" id="PS50983">
    <property type="entry name" value="FE_B12_PBP"/>
    <property type="match status" value="1"/>
</dbReference>
<proteinExistence type="predicted"/>
<dbReference type="AlphaFoldDB" id="A0A2V2LG95"/>
<name>A0A2V2LG95_9RHOB</name>
<dbReference type="InterPro" id="IPR050902">
    <property type="entry name" value="ABC_Transporter_SBP"/>
</dbReference>
<dbReference type="Gene3D" id="1.20.58.2180">
    <property type="match status" value="1"/>
</dbReference>
<sequence>MRVFLLVLALLAPSAQARDITDSAGRTVTLPDAVTTVFAAGPPAAILLYVMKPEAMTGWPRALRPEERAYIAPPFRDLPETGRLTGRGGEANLERVLEIRPDLILDFGSVRDTYVDLANRVQRQTGIPYILIDGRFENTPQALRLLGEALGVPERGEALAAEVEATFARIEAMLLDVPVDQRPRVYLARGPEGLETGMKGSINTEIIERAGGRNVADDGGATRGLVNASMEQLIVANPDTIVTWDRNFYARVFDDPLWQGIDAVQAGRVYLSPTAPFGWIDRPPSLNRMMGLLWMAGLLYPDRWDGDLREEARAFYRRFYHVELADEELERLLEWAEGRPPM</sequence>
<feature type="chain" id="PRO_5015868528" evidence="1">
    <location>
        <begin position="18"/>
        <end position="342"/>
    </location>
</feature>
<dbReference type="Gene3D" id="3.40.50.1980">
    <property type="entry name" value="Nitrogenase molybdenum iron protein domain"/>
    <property type="match status" value="2"/>
</dbReference>
<dbReference type="CDD" id="cd01147">
    <property type="entry name" value="HemV-2"/>
    <property type="match status" value="1"/>
</dbReference>
<evidence type="ECO:0000259" key="2">
    <source>
        <dbReference type="PROSITE" id="PS50983"/>
    </source>
</evidence>
<dbReference type="Proteomes" id="UP000245680">
    <property type="component" value="Unassembled WGS sequence"/>
</dbReference>
<evidence type="ECO:0000256" key="1">
    <source>
        <dbReference type="SAM" id="SignalP"/>
    </source>
</evidence>
<dbReference type="InterPro" id="IPR002491">
    <property type="entry name" value="ABC_transptr_periplasmic_BD"/>
</dbReference>
<feature type="domain" description="Fe/B12 periplasmic-binding" evidence="2">
    <location>
        <begin position="36"/>
        <end position="303"/>
    </location>
</feature>
<protein>
    <submittedName>
        <fullName evidence="3">Iron ABC transporter substrate-binding protein</fullName>
    </submittedName>
</protein>
<keyword evidence="1" id="KW-0732">Signal</keyword>